<keyword evidence="5" id="KW-1185">Reference proteome</keyword>
<dbReference type="GeneID" id="91406638"/>
<evidence type="ECO:0000313" key="5">
    <source>
        <dbReference type="Proteomes" id="UP000731519"/>
    </source>
</evidence>
<dbReference type="Gene3D" id="2.160.20.10">
    <property type="entry name" value="Single-stranded right-handed beta-helix, Pectin lyase-like"/>
    <property type="match status" value="1"/>
</dbReference>
<feature type="compositionally biased region" description="Basic and acidic residues" evidence="1">
    <location>
        <begin position="58"/>
        <end position="72"/>
    </location>
</feature>
<accession>A0A1Y2NS65</accession>
<evidence type="ECO:0000313" key="2">
    <source>
        <dbReference type="EMBL" id="KAF0647380.1"/>
    </source>
</evidence>
<comment type="caution">
    <text evidence="3">The sequence shown here is derived from an EMBL/GenBank/DDBJ whole genome shotgun (WGS) entry which is preliminary data.</text>
</comment>
<dbReference type="EMBL" id="MIFZ01000296">
    <property type="protein sequence ID" value="OSY50071.1"/>
    <property type="molecule type" value="Genomic_DNA"/>
</dbReference>
<gene>
    <name evidence="3" type="ORF">BG846_04309</name>
    <name evidence="2" type="ORF">K701_23960</name>
</gene>
<organism evidence="3 4">
    <name type="scientific">Streptomyces fradiae ATCC 10745 = DSM 40063</name>
    <dbReference type="NCBI Taxonomy" id="1319510"/>
    <lineage>
        <taxon>Bacteria</taxon>
        <taxon>Bacillati</taxon>
        <taxon>Actinomycetota</taxon>
        <taxon>Actinomycetes</taxon>
        <taxon>Kitasatosporales</taxon>
        <taxon>Streptomycetaceae</taxon>
        <taxon>Streptomyces</taxon>
    </lineage>
</organism>
<dbReference type="InterPro" id="IPR012334">
    <property type="entry name" value="Pectin_lyas_fold"/>
</dbReference>
<dbReference type="RefSeq" id="WP_031129632.1">
    <property type="nucleotide sequence ID" value="NZ_ASYR01000037.1"/>
</dbReference>
<proteinExistence type="predicted"/>
<evidence type="ECO:0000313" key="3">
    <source>
        <dbReference type="EMBL" id="OSY50071.1"/>
    </source>
</evidence>
<dbReference type="Proteomes" id="UP000194318">
    <property type="component" value="Unassembled WGS sequence"/>
</dbReference>
<dbReference type="EMBL" id="ASYR01000037">
    <property type="protein sequence ID" value="KAF0647380.1"/>
    <property type="molecule type" value="Genomic_DNA"/>
</dbReference>
<evidence type="ECO:0000313" key="4">
    <source>
        <dbReference type="Proteomes" id="UP000194318"/>
    </source>
</evidence>
<protein>
    <submittedName>
        <fullName evidence="3">Uncharacterized protein</fullName>
    </submittedName>
</protein>
<dbReference type="AlphaFoldDB" id="A0A1Y2NS65"/>
<reference evidence="2 5" key="1">
    <citation type="submission" date="2013-05" db="EMBL/GenBank/DDBJ databases">
        <title>Genome Sequence of Streptomyces fradiae.</title>
        <authorList>
            <person name="Kirby R."/>
        </authorList>
    </citation>
    <scope>NUCLEOTIDE SEQUENCE [LARGE SCALE GENOMIC DNA]</scope>
    <source>
        <strain evidence="2 5">ATCC 10745</strain>
    </source>
</reference>
<reference evidence="3 4" key="2">
    <citation type="submission" date="2016-09" db="EMBL/GenBank/DDBJ databases">
        <title>Streptomyces fradiae DSM40063, a candidate organism with high potential of specific P450 cytochromes.</title>
        <authorList>
            <person name="Grumaz C."/>
            <person name="Vainshtein Y."/>
            <person name="Kirstahler P."/>
            <person name="Sohn K."/>
        </authorList>
    </citation>
    <scope>NUCLEOTIDE SEQUENCE [LARGE SCALE GENOMIC DNA]</scope>
    <source>
        <strain evidence="3 4">DSM 40063</strain>
    </source>
</reference>
<evidence type="ECO:0000256" key="1">
    <source>
        <dbReference type="SAM" id="MobiDB-lite"/>
    </source>
</evidence>
<sequence length="82" mass="8465">MGGDASPNPRVTVRDTTLGEAVKAAPWTDVGDVPWKGARFAEYRDSGPGAGPAGANRPHPDPERAAGQEAGDRLGGWRPTAS</sequence>
<feature type="region of interest" description="Disordered" evidence="1">
    <location>
        <begin position="41"/>
        <end position="82"/>
    </location>
</feature>
<name>A0A1Y2NS65_STRFR</name>
<dbReference type="Proteomes" id="UP000731519">
    <property type="component" value="Unassembled WGS sequence"/>
</dbReference>